<reference evidence="2" key="1">
    <citation type="submission" date="2014-11" db="EMBL/GenBank/DDBJ databases">
        <authorList>
            <person name="Otto D Thomas"/>
            <person name="Naeem Raeece"/>
        </authorList>
    </citation>
    <scope>NUCLEOTIDE SEQUENCE</scope>
</reference>
<proteinExistence type="predicted"/>
<dbReference type="AlphaFoldDB" id="A0A0G4HVE3"/>
<sequence>MPVNYGAHACVCPCFWSGGPIATLENPAFRGVFGGPGTGLEGEVMCMSFSPDGNTLAAATTSGKVILWNVGTPQVKGQPFVLDRPRGSVIRWGTFSPDFQWFAFGSLVPTSSYGMYRDKQLNLWRVGAPVDFVTTVYTWEGTTTIDSPHWPVVFSQDSRTLVYNDSCLRSNVVQRTLSVSLRTIETGEERKVRAPSVSIEERVAGEPG</sequence>
<dbReference type="InterPro" id="IPR015943">
    <property type="entry name" value="WD40/YVTN_repeat-like_dom_sf"/>
</dbReference>
<protein>
    <submittedName>
        <fullName evidence="2">Uncharacterized protein</fullName>
    </submittedName>
</protein>
<dbReference type="SMART" id="SM00320">
    <property type="entry name" value="WD40"/>
    <property type="match status" value="1"/>
</dbReference>
<dbReference type="InterPro" id="IPR001680">
    <property type="entry name" value="WD40_rpt"/>
</dbReference>
<dbReference type="Gene3D" id="2.130.10.10">
    <property type="entry name" value="YVTN repeat-like/Quinoprotein amine dehydrogenase"/>
    <property type="match status" value="1"/>
</dbReference>
<keyword evidence="1" id="KW-0853">WD repeat</keyword>
<name>A0A0G4HVE3_9ALVE</name>
<organism evidence="2">
    <name type="scientific">Chromera velia CCMP2878</name>
    <dbReference type="NCBI Taxonomy" id="1169474"/>
    <lineage>
        <taxon>Eukaryota</taxon>
        <taxon>Sar</taxon>
        <taxon>Alveolata</taxon>
        <taxon>Colpodellida</taxon>
        <taxon>Chromeraceae</taxon>
        <taxon>Chromera</taxon>
    </lineage>
</organism>
<evidence type="ECO:0000313" key="2">
    <source>
        <dbReference type="EMBL" id="CEM48439.1"/>
    </source>
</evidence>
<evidence type="ECO:0000256" key="1">
    <source>
        <dbReference type="PROSITE-ProRule" id="PRU00221"/>
    </source>
</evidence>
<dbReference type="VEuPathDB" id="CryptoDB:Cvel_8842"/>
<dbReference type="EMBL" id="CDMZ01004034">
    <property type="protein sequence ID" value="CEM48439.1"/>
    <property type="molecule type" value="Genomic_DNA"/>
</dbReference>
<dbReference type="Pfam" id="PF00400">
    <property type="entry name" value="WD40"/>
    <property type="match status" value="1"/>
</dbReference>
<feature type="repeat" description="WD" evidence="1">
    <location>
        <begin position="37"/>
        <end position="70"/>
    </location>
</feature>
<accession>A0A0G4HVE3</accession>
<dbReference type="SUPFAM" id="SSF82171">
    <property type="entry name" value="DPP6 N-terminal domain-like"/>
    <property type="match status" value="1"/>
</dbReference>
<gene>
    <name evidence="2" type="ORF">Cvel_8842</name>
</gene>
<dbReference type="PROSITE" id="PS50082">
    <property type="entry name" value="WD_REPEATS_2"/>
    <property type="match status" value="1"/>
</dbReference>